<proteinExistence type="predicted"/>
<dbReference type="InterPro" id="IPR018713">
    <property type="entry name" value="MPAB/Lcp_cat_dom"/>
</dbReference>
<organism evidence="3 4">
    <name type="scientific">Verruconis gallopava</name>
    <dbReference type="NCBI Taxonomy" id="253628"/>
    <lineage>
        <taxon>Eukaryota</taxon>
        <taxon>Fungi</taxon>
        <taxon>Dikarya</taxon>
        <taxon>Ascomycota</taxon>
        <taxon>Pezizomycotina</taxon>
        <taxon>Dothideomycetes</taxon>
        <taxon>Pleosporomycetidae</taxon>
        <taxon>Venturiales</taxon>
        <taxon>Sympoventuriaceae</taxon>
        <taxon>Verruconis</taxon>
    </lineage>
</organism>
<dbReference type="InParanoid" id="A0A0D1XUV0"/>
<evidence type="ECO:0000313" key="3">
    <source>
        <dbReference type="EMBL" id="KIW06506.1"/>
    </source>
</evidence>
<feature type="transmembrane region" description="Helical" evidence="1">
    <location>
        <begin position="12"/>
        <end position="29"/>
    </location>
</feature>
<dbReference type="OrthoDB" id="545169at2759"/>
<protein>
    <recommendedName>
        <fullName evidence="2">ER-bound oxygenase mpaB/mpaB'/Rubber oxygenase catalytic domain-containing protein</fullName>
    </recommendedName>
</protein>
<reference evidence="3 4" key="1">
    <citation type="submission" date="2015-01" db="EMBL/GenBank/DDBJ databases">
        <title>The Genome Sequence of Ochroconis gallopava CBS43764.</title>
        <authorList>
            <consortium name="The Broad Institute Genomics Platform"/>
            <person name="Cuomo C."/>
            <person name="de Hoog S."/>
            <person name="Gorbushina A."/>
            <person name="Stielow B."/>
            <person name="Teixiera M."/>
            <person name="Abouelleil A."/>
            <person name="Chapman S.B."/>
            <person name="Priest M."/>
            <person name="Young S.K."/>
            <person name="Wortman J."/>
            <person name="Nusbaum C."/>
            <person name="Birren B."/>
        </authorList>
    </citation>
    <scope>NUCLEOTIDE SEQUENCE [LARGE SCALE GENOMIC DNA]</scope>
    <source>
        <strain evidence="3 4">CBS 43764</strain>
    </source>
</reference>
<dbReference type="PANTHER" id="PTHR36124:SF1">
    <property type="entry name" value="ER-BOUND OXYGENASE MPAB_MPAB'_RUBBER OXYGENASE CATALYTIC DOMAIN-CONTAINING PROTEIN"/>
    <property type="match status" value="1"/>
</dbReference>
<dbReference type="RefSeq" id="XP_016216375.1">
    <property type="nucleotide sequence ID" value="XM_016356069.1"/>
</dbReference>
<accession>A0A0D1XUV0</accession>
<dbReference type="STRING" id="253628.A0A0D1XUV0"/>
<keyword evidence="1" id="KW-0812">Transmembrane</keyword>
<dbReference type="EMBL" id="KN847535">
    <property type="protein sequence ID" value="KIW06506.1"/>
    <property type="molecule type" value="Genomic_DNA"/>
</dbReference>
<name>A0A0D1XUV0_9PEZI</name>
<evidence type="ECO:0000256" key="1">
    <source>
        <dbReference type="SAM" id="Phobius"/>
    </source>
</evidence>
<feature type="domain" description="ER-bound oxygenase mpaB/mpaB'/Rubber oxygenase catalytic" evidence="2">
    <location>
        <begin position="107"/>
        <end position="270"/>
    </location>
</feature>
<sequence>MDVVGYFQSAPRLWIASLLVAYLIAVRVLRYQRINRLERKYAKYVEKPYSMDYRTAHEIAKLHMLDEQVFLSLLSTQWALIKTYSIARGTRLLVKTRQIGSLKCVGRRAEDTGVFLAELIAGDMDEIRWMEALSKVNWLHSRYKNQISKGEMLSTLAFFIIEPIKFINAYGWRPLTKMEEVSRFVFWKEIGLRMGMDNIPDTLEELVKWKEEYEQKEQKFSPDNVICTKNTMDLFLRNLPKPLHGFMLGFAQSLMEPRCRRALGWPDPPAWIEWLVHNGLWFRGVLIRHFFLPRFTSPPKLPEKDAEGRMYRTVYAFEPWYMKTDPWTRFKVWLGSGGRLHAGGEWGSKGFTYDEVGPPELAKASKKSTLAQAEAMMEYSRNGVSGCPFTNGGELVWAND</sequence>
<dbReference type="HOGENOM" id="CLU_039076_2_1_1"/>
<dbReference type="GeneID" id="27310912"/>
<dbReference type="GO" id="GO:0016491">
    <property type="term" value="F:oxidoreductase activity"/>
    <property type="evidence" value="ECO:0007669"/>
    <property type="project" value="InterPro"/>
</dbReference>
<dbReference type="PANTHER" id="PTHR36124">
    <property type="match status" value="1"/>
</dbReference>
<dbReference type="Pfam" id="PF09995">
    <property type="entry name" value="MPAB_Lcp_cat"/>
    <property type="match status" value="1"/>
</dbReference>
<keyword evidence="1" id="KW-0472">Membrane</keyword>
<keyword evidence="1" id="KW-1133">Transmembrane helix</keyword>
<dbReference type="Proteomes" id="UP000053259">
    <property type="component" value="Unassembled WGS sequence"/>
</dbReference>
<dbReference type="AlphaFoldDB" id="A0A0D1XUV0"/>
<evidence type="ECO:0000259" key="2">
    <source>
        <dbReference type="Pfam" id="PF09995"/>
    </source>
</evidence>
<evidence type="ECO:0000313" key="4">
    <source>
        <dbReference type="Proteomes" id="UP000053259"/>
    </source>
</evidence>
<dbReference type="VEuPathDB" id="FungiDB:PV09_02939"/>
<gene>
    <name evidence="3" type="ORF">PV09_02939</name>
</gene>
<dbReference type="InterPro" id="IPR046366">
    <property type="entry name" value="MPAB"/>
</dbReference>
<keyword evidence="4" id="KW-1185">Reference proteome</keyword>